<dbReference type="GeneID" id="87842537"/>
<dbReference type="InterPro" id="IPR001214">
    <property type="entry name" value="SET_dom"/>
</dbReference>
<dbReference type="Gene3D" id="2.170.270.10">
    <property type="entry name" value="SET domain"/>
    <property type="match status" value="1"/>
</dbReference>
<dbReference type="RefSeq" id="XP_062663077.1">
    <property type="nucleotide sequence ID" value="XM_062805589.1"/>
</dbReference>
<accession>A0AAE0HN02</accession>
<keyword evidence="4" id="KW-1185">Reference proteome</keyword>
<evidence type="ECO:0000259" key="2">
    <source>
        <dbReference type="PROSITE" id="PS50280"/>
    </source>
</evidence>
<proteinExistence type="predicted"/>
<feature type="region of interest" description="Disordered" evidence="1">
    <location>
        <begin position="88"/>
        <end position="158"/>
    </location>
</feature>
<comment type="caution">
    <text evidence="3">The sequence shown here is derived from an EMBL/GenBank/DDBJ whole genome shotgun (WGS) entry which is preliminary data.</text>
</comment>
<dbReference type="SMART" id="SM00317">
    <property type="entry name" value="SET"/>
    <property type="match status" value="1"/>
</dbReference>
<dbReference type="EMBL" id="JAUEPN010000002">
    <property type="protein sequence ID" value="KAK3299563.1"/>
    <property type="molecule type" value="Genomic_DNA"/>
</dbReference>
<evidence type="ECO:0000313" key="3">
    <source>
        <dbReference type="EMBL" id="KAK3299563.1"/>
    </source>
</evidence>
<name>A0AAE0HN02_9PEZI</name>
<dbReference type="AlphaFoldDB" id="A0AAE0HN02"/>
<dbReference type="PROSITE" id="PS50280">
    <property type="entry name" value="SET"/>
    <property type="match status" value="1"/>
</dbReference>
<sequence length="663" mass="71901">MEIPTQLESFCQSLSSDILEHVTEALRGLSSIDGLNRPVLRFELFLDDAVDDGGNDSHGSKHDVVPATRRPLISKRLDLSGARASVEELPVPPAPTAPLVPAAPLPPPAPSPSPSTKPEHLSPSPTLCASEPPSPRSDSPSESYPRRKGIGGLRPARPEITVIDGVDSQRQMQVPARSFPKRMKVDDDAVATLREASLDKFIVGIWEQIYGGIDLDPQSILEQWQAAASAATTADVPAPRAISDHTTGHNPSSFGLLPAAAGPAEVSGSFNQSNSFCRRVTQASRTCRSIEVVVQARWIEHFEAYVETVASSNPSLSTKKCRKAALLEACHDFGWTEKDMRNRMRIWAGYKEIKDAGGWAALVFAGMGIYRFCKYRIGFDGESTAQRLQALRPRLEVAADTLHPSWRRLLGVVGEPCAPRFVGHPHDWVVFPSYGGGGGGGGGGGSDEPVPLRATYLGRDPGFSFEHLDESVVDVRAWGGDDPRWVPPPITTAGPGVVTFTCRSCGQQQSDDAKLNGCYCFPVLFGGPRAATPVQVFRTSNGRNNGLQALTPFDRGMAVGEFVGFVTNGLQDVDVFNSSTASHPYQIWQGRQGNYTRFVNHSCRPNAQFQSFVWMSTERIVLVSKGIGAGEEITVDYSESYWRGLDKECLCGESCCRYRTGGV</sequence>
<dbReference type="InterPro" id="IPR046341">
    <property type="entry name" value="SET_dom_sf"/>
</dbReference>
<dbReference type="InterPro" id="IPR053105">
    <property type="entry name" value="Class_V-like_SAM-MTase"/>
</dbReference>
<dbReference type="SUPFAM" id="SSF82199">
    <property type="entry name" value="SET domain"/>
    <property type="match status" value="1"/>
</dbReference>
<evidence type="ECO:0000313" key="4">
    <source>
        <dbReference type="Proteomes" id="UP001278766"/>
    </source>
</evidence>
<dbReference type="PANTHER" id="PTHR47250">
    <property type="entry name" value="HISTONE-LYSINE N-METHYLTRANSFERASE SET-6"/>
    <property type="match status" value="1"/>
</dbReference>
<reference evidence="3" key="2">
    <citation type="submission" date="2023-06" db="EMBL/GenBank/DDBJ databases">
        <authorList>
            <consortium name="Lawrence Berkeley National Laboratory"/>
            <person name="Haridas S."/>
            <person name="Hensen N."/>
            <person name="Bonometti L."/>
            <person name="Westerberg I."/>
            <person name="Brannstrom I.O."/>
            <person name="Guillou S."/>
            <person name="Cros-Aarteil S."/>
            <person name="Calhoun S."/>
            <person name="Kuo A."/>
            <person name="Mondo S."/>
            <person name="Pangilinan J."/>
            <person name="Riley R."/>
            <person name="Labutti K."/>
            <person name="Andreopoulos B."/>
            <person name="Lipzen A."/>
            <person name="Chen C."/>
            <person name="Yanf M."/>
            <person name="Daum C."/>
            <person name="Ng V."/>
            <person name="Clum A."/>
            <person name="Steindorff A."/>
            <person name="Ohm R."/>
            <person name="Martin F."/>
            <person name="Silar P."/>
            <person name="Natvig D."/>
            <person name="Lalanne C."/>
            <person name="Gautier V."/>
            <person name="Ament-Velasquez S.L."/>
            <person name="Kruys A."/>
            <person name="Hutchinson M.I."/>
            <person name="Powell A.J."/>
            <person name="Barry K."/>
            <person name="Miller A.N."/>
            <person name="Grigoriev I.V."/>
            <person name="Debuchy R."/>
            <person name="Gladieux P."/>
            <person name="Thoren M.H."/>
            <person name="Johannesson H."/>
        </authorList>
    </citation>
    <scope>NUCLEOTIDE SEQUENCE</scope>
    <source>
        <strain evidence="3">CBS 168.71</strain>
    </source>
</reference>
<reference evidence="3" key="1">
    <citation type="journal article" date="2023" name="Mol. Phylogenet. Evol.">
        <title>Genome-scale phylogeny and comparative genomics of the fungal order Sordariales.</title>
        <authorList>
            <person name="Hensen N."/>
            <person name="Bonometti L."/>
            <person name="Westerberg I."/>
            <person name="Brannstrom I.O."/>
            <person name="Guillou S."/>
            <person name="Cros-Aarteil S."/>
            <person name="Calhoun S."/>
            <person name="Haridas S."/>
            <person name="Kuo A."/>
            <person name="Mondo S."/>
            <person name="Pangilinan J."/>
            <person name="Riley R."/>
            <person name="LaButti K."/>
            <person name="Andreopoulos B."/>
            <person name="Lipzen A."/>
            <person name="Chen C."/>
            <person name="Yan M."/>
            <person name="Daum C."/>
            <person name="Ng V."/>
            <person name="Clum A."/>
            <person name="Steindorff A."/>
            <person name="Ohm R.A."/>
            <person name="Martin F."/>
            <person name="Silar P."/>
            <person name="Natvig D.O."/>
            <person name="Lalanne C."/>
            <person name="Gautier V."/>
            <person name="Ament-Velasquez S.L."/>
            <person name="Kruys A."/>
            <person name="Hutchinson M.I."/>
            <person name="Powell A.J."/>
            <person name="Barry K."/>
            <person name="Miller A.N."/>
            <person name="Grigoriev I.V."/>
            <person name="Debuchy R."/>
            <person name="Gladieux P."/>
            <person name="Hiltunen Thoren M."/>
            <person name="Johannesson H."/>
        </authorList>
    </citation>
    <scope>NUCLEOTIDE SEQUENCE</scope>
    <source>
        <strain evidence="3">CBS 168.71</strain>
    </source>
</reference>
<protein>
    <submittedName>
        <fullName evidence="3">SET domain-containing protein</fullName>
    </submittedName>
</protein>
<dbReference type="Proteomes" id="UP001278766">
    <property type="component" value="Unassembled WGS sequence"/>
</dbReference>
<gene>
    <name evidence="3" type="ORF">B0H64DRAFT_422964</name>
</gene>
<feature type="domain" description="SET" evidence="2">
    <location>
        <begin position="532"/>
        <end position="638"/>
    </location>
</feature>
<dbReference type="Pfam" id="PF00856">
    <property type="entry name" value="SET"/>
    <property type="match status" value="1"/>
</dbReference>
<feature type="compositionally biased region" description="Pro residues" evidence="1">
    <location>
        <begin position="90"/>
        <end position="115"/>
    </location>
</feature>
<dbReference type="PANTHER" id="PTHR47250:SF3">
    <property type="entry name" value="HISTONE-LYSINE N-METHYLTRANSFERASE SET-6"/>
    <property type="match status" value="1"/>
</dbReference>
<organism evidence="3 4">
    <name type="scientific">Chaetomium fimeti</name>
    <dbReference type="NCBI Taxonomy" id="1854472"/>
    <lineage>
        <taxon>Eukaryota</taxon>
        <taxon>Fungi</taxon>
        <taxon>Dikarya</taxon>
        <taxon>Ascomycota</taxon>
        <taxon>Pezizomycotina</taxon>
        <taxon>Sordariomycetes</taxon>
        <taxon>Sordariomycetidae</taxon>
        <taxon>Sordariales</taxon>
        <taxon>Chaetomiaceae</taxon>
        <taxon>Chaetomium</taxon>
    </lineage>
</organism>
<evidence type="ECO:0000256" key="1">
    <source>
        <dbReference type="SAM" id="MobiDB-lite"/>
    </source>
</evidence>